<dbReference type="InterPro" id="IPR050109">
    <property type="entry name" value="HTH-type_TetR-like_transc_reg"/>
</dbReference>
<comment type="caution">
    <text evidence="6">The sequence shown here is derived from an EMBL/GenBank/DDBJ whole genome shotgun (WGS) entry which is preliminary data.</text>
</comment>
<evidence type="ECO:0000256" key="3">
    <source>
        <dbReference type="ARBA" id="ARBA00023163"/>
    </source>
</evidence>
<dbReference type="Pfam" id="PF00440">
    <property type="entry name" value="TetR_N"/>
    <property type="match status" value="1"/>
</dbReference>
<dbReference type="Gene3D" id="1.10.357.10">
    <property type="entry name" value="Tetracycline Repressor, domain 2"/>
    <property type="match status" value="1"/>
</dbReference>
<organism evidence="6 7">
    <name type="scientific">Streptacidiphilus pinicola</name>
    <dbReference type="NCBI Taxonomy" id="2219663"/>
    <lineage>
        <taxon>Bacteria</taxon>
        <taxon>Bacillati</taxon>
        <taxon>Actinomycetota</taxon>
        <taxon>Actinomycetes</taxon>
        <taxon>Kitasatosporales</taxon>
        <taxon>Streptomycetaceae</taxon>
        <taxon>Streptacidiphilus</taxon>
    </lineage>
</organism>
<keyword evidence="7" id="KW-1185">Reference proteome</keyword>
<evidence type="ECO:0000313" key="7">
    <source>
        <dbReference type="Proteomes" id="UP000248889"/>
    </source>
</evidence>
<dbReference type="AlphaFoldDB" id="A0A2X0ICI8"/>
<dbReference type="OrthoDB" id="71867at2"/>
<keyword evidence="3" id="KW-0804">Transcription</keyword>
<evidence type="ECO:0000259" key="5">
    <source>
        <dbReference type="PROSITE" id="PS50977"/>
    </source>
</evidence>
<evidence type="ECO:0000256" key="4">
    <source>
        <dbReference type="PROSITE-ProRule" id="PRU00335"/>
    </source>
</evidence>
<dbReference type="GO" id="GO:0000976">
    <property type="term" value="F:transcription cis-regulatory region binding"/>
    <property type="evidence" value="ECO:0007669"/>
    <property type="project" value="TreeGrafter"/>
</dbReference>
<keyword evidence="2 4" id="KW-0238">DNA-binding</keyword>
<dbReference type="InterPro" id="IPR036271">
    <property type="entry name" value="Tet_transcr_reg_TetR-rel_C_sf"/>
</dbReference>
<dbReference type="PANTHER" id="PTHR30055:SF239">
    <property type="entry name" value="TRANSCRIPTIONAL REGULATORY PROTEIN"/>
    <property type="match status" value="1"/>
</dbReference>
<evidence type="ECO:0000256" key="1">
    <source>
        <dbReference type="ARBA" id="ARBA00023015"/>
    </source>
</evidence>
<dbReference type="SUPFAM" id="SSF48498">
    <property type="entry name" value="Tetracyclin repressor-like, C-terminal domain"/>
    <property type="match status" value="1"/>
</dbReference>
<dbReference type="PANTHER" id="PTHR30055">
    <property type="entry name" value="HTH-TYPE TRANSCRIPTIONAL REGULATOR RUTR"/>
    <property type="match status" value="1"/>
</dbReference>
<dbReference type="Gene3D" id="1.10.10.60">
    <property type="entry name" value="Homeodomain-like"/>
    <property type="match status" value="1"/>
</dbReference>
<dbReference type="EMBL" id="QKYN01000166">
    <property type="protein sequence ID" value="RAG81303.1"/>
    <property type="molecule type" value="Genomic_DNA"/>
</dbReference>
<proteinExistence type="predicted"/>
<dbReference type="SUPFAM" id="SSF46689">
    <property type="entry name" value="Homeodomain-like"/>
    <property type="match status" value="1"/>
</dbReference>
<dbReference type="PROSITE" id="PS50977">
    <property type="entry name" value="HTH_TETR_2"/>
    <property type="match status" value="1"/>
</dbReference>
<reference evidence="6 7" key="1">
    <citation type="submission" date="2018-06" db="EMBL/GenBank/DDBJ databases">
        <title>Streptacidiphilus pinicola sp. nov., isolated from pine grove soil.</title>
        <authorList>
            <person name="Roh S.G."/>
            <person name="Park S."/>
            <person name="Kim M.-K."/>
            <person name="Yun B.-R."/>
            <person name="Park J."/>
            <person name="Kim M.J."/>
            <person name="Kim Y.S."/>
            <person name="Kim S.B."/>
        </authorList>
    </citation>
    <scope>NUCLEOTIDE SEQUENCE [LARGE SCALE GENOMIC DNA]</scope>
    <source>
        <strain evidence="6 7">MMS16-CNU450</strain>
    </source>
</reference>
<dbReference type="GO" id="GO:0003700">
    <property type="term" value="F:DNA-binding transcription factor activity"/>
    <property type="evidence" value="ECO:0007669"/>
    <property type="project" value="TreeGrafter"/>
</dbReference>
<name>A0A2X0ICI8_9ACTN</name>
<feature type="domain" description="HTH tetR-type" evidence="5">
    <location>
        <begin position="6"/>
        <end position="66"/>
    </location>
</feature>
<evidence type="ECO:0000256" key="2">
    <source>
        <dbReference type="ARBA" id="ARBA00023125"/>
    </source>
</evidence>
<dbReference type="InterPro" id="IPR001647">
    <property type="entry name" value="HTH_TetR"/>
</dbReference>
<keyword evidence="1" id="KW-0805">Transcription regulation</keyword>
<dbReference type="RefSeq" id="WP_111507007.1">
    <property type="nucleotide sequence ID" value="NZ_QKYN01000166.1"/>
</dbReference>
<dbReference type="InterPro" id="IPR009057">
    <property type="entry name" value="Homeodomain-like_sf"/>
</dbReference>
<feature type="DNA-binding region" description="H-T-H motif" evidence="4">
    <location>
        <begin position="29"/>
        <end position="48"/>
    </location>
</feature>
<dbReference type="InterPro" id="IPR025996">
    <property type="entry name" value="MT1864/Rv1816-like_C"/>
</dbReference>
<gene>
    <name evidence="6" type="ORF">DN069_33465</name>
</gene>
<accession>A0A2X0ICI8</accession>
<sequence length="199" mass="20842">MPTPDRTSLEAIVEAGRDIVESEGPTGLTMQAVAARVGVRPPSLYKRVKNRDDLIRLITKATIRDLGDRLAAVEAEAGTGDASGPELDPRRTLADMARALRGFAHTRPAGFGLVFAPQTSPGGADVEAMTVAVAPLLRVAATLAGQEYELEAARTVTAWASGFIAMELAGAFNLGGDVDRAFEFGISRLADALAARPAN</sequence>
<protein>
    <submittedName>
        <fullName evidence="6">TetR family transcriptional regulator</fullName>
    </submittedName>
</protein>
<evidence type="ECO:0000313" key="6">
    <source>
        <dbReference type="EMBL" id="RAG81303.1"/>
    </source>
</evidence>
<dbReference type="Pfam" id="PF13305">
    <property type="entry name" value="TetR_C_33"/>
    <property type="match status" value="1"/>
</dbReference>
<dbReference type="Proteomes" id="UP000248889">
    <property type="component" value="Unassembled WGS sequence"/>
</dbReference>